<dbReference type="EMBL" id="MT142992">
    <property type="protein sequence ID" value="QJA91503.1"/>
    <property type="molecule type" value="Genomic_DNA"/>
</dbReference>
<proteinExistence type="predicted"/>
<reference evidence="1" key="1">
    <citation type="submission" date="2020-03" db="EMBL/GenBank/DDBJ databases">
        <title>The deep terrestrial virosphere.</title>
        <authorList>
            <person name="Holmfeldt K."/>
            <person name="Nilsson E."/>
            <person name="Simone D."/>
            <person name="Lopez-Fernandez M."/>
            <person name="Wu X."/>
            <person name="de Brujin I."/>
            <person name="Lundin D."/>
            <person name="Andersson A."/>
            <person name="Bertilsson S."/>
            <person name="Dopson M."/>
        </authorList>
    </citation>
    <scope>NUCLEOTIDE SEQUENCE</scope>
    <source>
        <strain evidence="1">MM415B03347</strain>
    </source>
</reference>
<gene>
    <name evidence="1" type="ORF">MM415B03347_0002</name>
</gene>
<dbReference type="AlphaFoldDB" id="A0A6M3LAK1"/>
<organism evidence="1">
    <name type="scientific">viral metagenome</name>
    <dbReference type="NCBI Taxonomy" id="1070528"/>
    <lineage>
        <taxon>unclassified sequences</taxon>
        <taxon>metagenomes</taxon>
        <taxon>organismal metagenomes</taxon>
    </lineage>
</organism>
<protein>
    <submittedName>
        <fullName evidence="1">Uncharacterized protein</fullName>
    </submittedName>
</protein>
<evidence type="ECO:0000313" key="1">
    <source>
        <dbReference type="EMBL" id="QJA91503.1"/>
    </source>
</evidence>
<sequence length="120" mass="13170">MTLQDLIDRIDWSGADAAHEAWAKEKGAQADGRNQTRMAMLDGALYVNKCAACSWKGIRDETGKTYEKCPSCGAKTVPDWAGRMWARGMLAGIWDQAEAILKKEGLVLQGSLKQHISNDS</sequence>
<name>A0A6M3LAK1_9ZZZZ</name>
<accession>A0A6M3LAK1</accession>